<dbReference type="InterPro" id="IPR045582">
    <property type="entry name" value="Trehalase-like_N"/>
</dbReference>
<evidence type="ECO:0000259" key="1">
    <source>
        <dbReference type="Pfam" id="PF00723"/>
    </source>
</evidence>
<dbReference type="Proteomes" id="UP001202244">
    <property type="component" value="Chromosome"/>
</dbReference>
<dbReference type="GO" id="GO:0016787">
    <property type="term" value="F:hydrolase activity"/>
    <property type="evidence" value="ECO:0007669"/>
    <property type="project" value="UniProtKB-KW"/>
</dbReference>
<gene>
    <name evidence="3" type="ORF">MMF93_04690</name>
</gene>
<feature type="domain" description="GH15-like" evidence="1">
    <location>
        <begin position="241"/>
        <end position="578"/>
    </location>
</feature>
<dbReference type="Pfam" id="PF19291">
    <property type="entry name" value="TREH_N"/>
    <property type="match status" value="1"/>
</dbReference>
<dbReference type="InterPro" id="IPR011613">
    <property type="entry name" value="GH15-like"/>
</dbReference>
<dbReference type="EMBL" id="CP093846">
    <property type="protein sequence ID" value="UNS95869.1"/>
    <property type="molecule type" value="Genomic_DNA"/>
</dbReference>
<keyword evidence="4" id="KW-1185">Reference proteome</keyword>
<protein>
    <submittedName>
        <fullName evidence="3">Glycoside hydrolase family 15 protein</fullName>
    </submittedName>
</protein>
<evidence type="ECO:0000313" key="4">
    <source>
        <dbReference type="Proteomes" id="UP001202244"/>
    </source>
</evidence>
<organism evidence="3 4">
    <name type="scientific">Streptomyces tubbatahanensis</name>
    <dbReference type="NCBI Taxonomy" id="2923272"/>
    <lineage>
        <taxon>Bacteria</taxon>
        <taxon>Bacillati</taxon>
        <taxon>Actinomycetota</taxon>
        <taxon>Actinomycetes</taxon>
        <taxon>Kitasatosporales</taxon>
        <taxon>Streptomycetaceae</taxon>
        <taxon>Streptomyces</taxon>
    </lineage>
</organism>
<sequence>MPDQRTGVHPEPPPVVLRDYALLADGERGALVDPHGGIVWMCAPRWDSDAVLSALLGGAGAYTVGPVDPWHVWGGHYEEGTLIWRSRWMTRAGAIECREALAFPGDPHTAVLLRRIEAIDGPARVRVALDVRARFGACAMENLSCHDGVWEARSGGLYVRWSGAGDARSDLALTLTVPHGGHHDLVLEVSDRPFEQPASPACRLWEGTENQWRGKVPKMEGVLGGRDARRACAVLLGMTSRTGATVAAATTSLPERAEAGRNYDYRFSWIRDQCYVGHAAAAVGPEAFPLLDAAVGFIAERVLTDGPQLRPAYTLDGGIVPDERELPQLLGFPGGGNRVGNGINDKFQLDALGEALLLFAAAAEHGRLEGHHWRAAECAAAAIERRRDDPETGIWELDRRRWTHSQLICSAGLRAVARAGAAGPQAARWTALADSLLARAASDCVHPSGRWQRSPGDEKADAALLLAAIRGALPADDPRSVATLRAVREDLTQDGYVYRFRHDDRPLGKAEGAFLLCNFFTALATRQQGEEAEARGYFERARAACGPAGLFSEEYDVGQRQLRGNLPQAFVHALLMETGARLSAT</sequence>
<name>A0ABY3XNA1_9ACTN</name>
<evidence type="ECO:0000259" key="2">
    <source>
        <dbReference type="Pfam" id="PF19291"/>
    </source>
</evidence>
<feature type="domain" description="Trehalase-like N-terminal" evidence="2">
    <location>
        <begin position="20"/>
        <end position="148"/>
    </location>
</feature>
<accession>A0ABY3XNA1</accession>
<dbReference type="PANTHER" id="PTHR31616:SF10">
    <property type="entry name" value="TREHALASE"/>
    <property type="match status" value="1"/>
</dbReference>
<dbReference type="InterPro" id="IPR012341">
    <property type="entry name" value="6hp_glycosidase-like_sf"/>
</dbReference>
<dbReference type="Pfam" id="PF00723">
    <property type="entry name" value="Glyco_hydro_15"/>
    <property type="match status" value="1"/>
</dbReference>
<evidence type="ECO:0000313" key="3">
    <source>
        <dbReference type="EMBL" id="UNS95869.1"/>
    </source>
</evidence>
<dbReference type="InterPro" id="IPR008928">
    <property type="entry name" value="6-hairpin_glycosidase_sf"/>
</dbReference>
<dbReference type="SUPFAM" id="SSF48208">
    <property type="entry name" value="Six-hairpin glycosidases"/>
    <property type="match status" value="1"/>
</dbReference>
<proteinExistence type="predicted"/>
<dbReference type="RefSeq" id="WP_242749797.1">
    <property type="nucleotide sequence ID" value="NZ_CP093846.1"/>
</dbReference>
<dbReference type="PANTHER" id="PTHR31616">
    <property type="entry name" value="TREHALASE"/>
    <property type="match status" value="1"/>
</dbReference>
<reference evidence="3 4" key="1">
    <citation type="journal article" date="2023" name="Microbiol. Spectr.">
        <title>Synergy between Genome Mining, Metabolomics, and Bioinformatics Uncovers Antibacterial Chlorinated Carbazole Alkaloids and Their Biosynthetic Gene Cluster from Streptomyces tubbatahanensis sp. nov., a Novel Actinomycete Isolated from Sulu Sea, Philippines.</title>
        <authorList>
            <person name="Tenebro C.P."/>
            <person name="Trono D.J.V.L."/>
            <person name="Balida L.A.P."/>
            <person name="Bayog L.K.A."/>
            <person name="Bruna J.R."/>
            <person name="Sabido E.M."/>
            <person name="Caspe D.P.C."/>
            <person name="de Los Santos E.L.C."/>
            <person name="Saludes J.P."/>
            <person name="Dalisay D.S."/>
        </authorList>
    </citation>
    <scope>NUCLEOTIDE SEQUENCE [LARGE SCALE GENOMIC DNA]</scope>
    <source>
        <strain evidence="3 4">DSD3025</strain>
    </source>
</reference>
<keyword evidence="3" id="KW-0378">Hydrolase</keyword>
<dbReference type="Gene3D" id="1.50.10.10">
    <property type="match status" value="1"/>
</dbReference>